<sequence>MAEVASIKFLKWSSLYEHERPFQIFMELRPESEDRRNTNISWDEKTVTVEDFRGRAKEFQLDSHGFSSCHLPGFTELADKDTIEQQYLPAVEDILRTHLEDFGTVFIFDWRIRNSRSDTVTDMINFSDKTTPLLPSNYAHIDTGPISVIQRIQKSFPKDAKRILQQRVRAVNVWKPLSHPVEEYPLAVCDGTSVKPEDLVETDSVRQGNVSTNYYVKYHASQRWYFLNHQSPDEALIFKHFDTKPGVKAPYALHSSIKLQKTSEVARPRKSIEVRALVFSGIF</sequence>
<reference evidence="2 3" key="1">
    <citation type="submission" date="2018-06" db="EMBL/GenBank/DDBJ databases">
        <title>Complete Genomes of Monosporascus.</title>
        <authorList>
            <person name="Robinson A.J."/>
            <person name="Natvig D.O."/>
        </authorList>
    </citation>
    <scope>NUCLEOTIDE SEQUENCE [LARGE SCALE GENOMIC DNA]</scope>
    <source>
        <strain evidence="2 3">CBS 609.92</strain>
    </source>
</reference>
<name>A0ABY0GXP1_9PEZI</name>
<evidence type="ECO:0000256" key="1">
    <source>
        <dbReference type="ARBA" id="ARBA00023604"/>
    </source>
</evidence>
<evidence type="ECO:0000313" key="3">
    <source>
        <dbReference type="Proteomes" id="UP000294003"/>
    </source>
</evidence>
<comment type="caution">
    <text evidence="2">The sequence shown here is derived from an EMBL/GenBank/DDBJ whole genome shotgun (WGS) entry which is preliminary data.</text>
</comment>
<proteinExistence type="inferred from homology"/>
<dbReference type="Proteomes" id="UP000294003">
    <property type="component" value="Unassembled WGS sequence"/>
</dbReference>
<gene>
    <name evidence="2" type="ORF">DL762_008148</name>
</gene>
<protein>
    <recommendedName>
        <fullName evidence="4">Methyltransferase CmcJ</fullName>
    </recommendedName>
</protein>
<keyword evidence="3" id="KW-1185">Reference proteome</keyword>
<dbReference type="NCBIfam" id="NF041278">
    <property type="entry name" value="CmcJ_NvfI_EfuI"/>
    <property type="match status" value="1"/>
</dbReference>
<comment type="similarity">
    <text evidence="1">Belongs to the asaB hydroxylase/desaturase family.</text>
</comment>
<dbReference type="InterPro" id="IPR044053">
    <property type="entry name" value="AsaB-like"/>
</dbReference>
<organism evidence="2 3">
    <name type="scientific">Monosporascus cannonballus</name>
    <dbReference type="NCBI Taxonomy" id="155416"/>
    <lineage>
        <taxon>Eukaryota</taxon>
        <taxon>Fungi</taxon>
        <taxon>Dikarya</taxon>
        <taxon>Ascomycota</taxon>
        <taxon>Pezizomycotina</taxon>
        <taxon>Sordariomycetes</taxon>
        <taxon>Xylariomycetidae</taxon>
        <taxon>Xylariales</taxon>
        <taxon>Xylariales incertae sedis</taxon>
        <taxon>Monosporascus</taxon>
    </lineage>
</organism>
<evidence type="ECO:0000313" key="2">
    <source>
        <dbReference type="EMBL" id="RYO79490.1"/>
    </source>
</evidence>
<evidence type="ECO:0008006" key="4">
    <source>
        <dbReference type="Google" id="ProtNLM"/>
    </source>
</evidence>
<dbReference type="PANTHER" id="PTHR34598">
    <property type="entry name" value="BLL6449 PROTEIN"/>
    <property type="match status" value="1"/>
</dbReference>
<dbReference type="PANTHER" id="PTHR34598:SF3">
    <property type="entry name" value="OXIDOREDUCTASE AN1597"/>
    <property type="match status" value="1"/>
</dbReference>
<dbReference type="EMBL" id="QJNS01000328">
    <property type="protein sequence ID" value="RYO79490.1"/>
    <property type="molecule type" value="Genomic_DNA"/>
</dbReference>
<accession>A0ABY0GXP1</accession>